<keyword evidence="8" id="KW-1133">Transmembrane helix</keyword>
<protein>
    <recommendedName>
        <fullName evidence="3">histidine kinase</fullName>
        <ecNumber evidence="3">2.7.13.3</ecNumber>
    </recommendedName>
</protein>
<feature type="domain" description="Response regulatory" evidence="10">
    <location>
        <begin position="523"/>
        <end position="641"/>
    </location>
</feature>
<dbReference type="Pfam" id="PF02518">
    <property type="entry name" value="HATPase_c"/>
    <property type="match status" value="1"/>
</dbReference>
<dbReference type="Pfam" id="PF00072">
    <property type="entry name" value="Response_reg"/>
    <property type="match status" value="2"/>
</dbReference>
<feature type="transmembrane region" description="Helical" evidence="8">
    <location>
        <begin position="192"/>
        <end position="214"/>
    </location>
</feature>
<dbReference type="PANTHER" id="PTHR45339:SF5">
    <property type="entry name" value="HISTIDINE KINASE"/>
    <property type="match status" value="1"/>
</dbReference>
<dbReference type="SMART" id="SM00388">
    <property type="entry name" value="HisKA"/>
    <property type="match status" value="1"/>
</dbReference>
<proteinExistence type="predicted"/>
<dbReference type="EC" id="2.7.13.3" evidence="3"/>
<evidence type="ECO:0000256" key="1">
    <source>
        <dbReference type="ARBA" id="ARBA00000085"/>
    </source>
</evidence>
<comment type="caution">
    <text evidence="12">The sequence shown here is derived from an EMBL/GenBank/DDBJ whole genome shotgun (WGS) entry which is preliminary data.</text>
</comment>
<keyword evidence="13" id="KW-1185">Reference proteome</keyword>
<evidence type="ECO:0000259" key="10">
    <source>
        <dbReference type="PROSITE" id="PS50110"/>
    </source>
</evidence>
<dbReference type="Gene3D" id="3.40.50.2300">
    <property type="match status" value="2"/>
</dbReference>
<keyword evidence="6 12" id="KW-0418">Kinase</keyword>
<evidence type="ECO:0000256" key="3">
    <source>
        <dbReference type="ARBA" id="ARBA00012438"/>
    </source>
</evidence>
<reference evidence="12 13" key="1">
    <citation type="submission" date="2024-02" db="EMBL/GenBank/DDBJ databases">
        <title>Haloferula sargassicola NBRC 104335.</title>
        <authorList>
            <person name="Ichikawa N."/>
            <person name="Katano-Makiyama Y."/>
            <person name="Hidaka K."/>
        </authorList>
    </citation>
    <scope>NUCLEOTIDE SEQUENCE [LARGE SCALE GENOMIC DNA]</scope>
    <source>
        <strain evidence="12 13">NBRC 104335</strain>
    </source>
</reference>
<dbReference type="InterPro" id="IPR003594">
    <property type="entry name" value="HATPase_dom"/>
</dbReference>
<dbReference type="InterPro" id="IPR036890">
    <property type="entry name" value="HATPase_C_sf"/>
</dbReference>
<evidence type="ECO:0000259" key="11">
    <source>
        <dbReference type="PROSITE" id="PS50885"/>
    </source>
</evidence>
<dbReference type="InterPro" id="IPR036097">
    <property type="entry name" value="HisK_dim/P_sf"/>
</dbReference>
<evidence type="ECO:0000313" key="13">
    <source>
        <dbReference type="Proteomes" id="UP001476282"/>
    </source>
</evidence>
<evidence type="ECO:0000256" key="5">
    <source>
        <dbReference type="ARBA" id="ARBA00022679"/>
    </source>
</evidence>
<dbReference type="SUPFAM" id="SSF47384">
    <property type="entry name" value="Homodimeric domain of signal transducing histidine kinase"/>
    <property type="match status" value="1"/>
</dbReference>
<name>A0ABP9UR30_9BACT</name>
<dbReference type="SMART" id="SM00387">
    <property type="entry name" value="HATPase_c"/>
    <property type="match status" value="1"/>
</dbReference>
<gene>
    <name evidence="12" type="primary">rcsC_4</name>
    <name evidence="12" type="ORF">Hsar01_02411</name>
</gene>
<dbReference type="Pfam" id="PF00512">
    <property type="entry name" value="HisKA"/>
    <property type="match status" value="1"/>
</dbReference>
<dbReference type="SUPFAM" id="SSF55874">
    <property type="entry name" value="ATPase domain of HSP90 chaperone/DNA topoisomerase II/histidine kinase"/>
    <property type="match status" value="1"/>
</dbReference>
<dbReference type="InterPro" id="IPR003661">
    <property type="entry name" value="HisK_dim/P_dom"/>
</dbReference>
<dbReference type="CDD" id="cd16922">
    <property type="entry name" value="HATPase_EvgS-ArcB-TorS-like"/>
    <property type="match status" value="1"/>
</dbReference>
<feature type="modified residue" description="4-aspartylphosphate" evidence="7">
    <location>
        <position position="713"/>
    </location>
</feature>
<dbReference type="PANTHER" id="PTHR45339">
    <property type="entry name" value="HYBRID SIGNAL TRANSDUCTION HISTIDINE KINASE J"/>
    <property type="match status" value="1"/>
</dbReference>
<evidence type="ECO:0000256" key="4">
    <source>
        <dbReference type="ARBA" id="ARBA00022553"/>
    </source>
</evidence>
<dbReference type="PROSITE" id="PS50109">
    <property type="entry name" value="HIS_KIN"/>
    <property type="match status" value="1"/>
</dbReference>
<keyword evidence="8" id="KW-0812">Transmembrane</keyword>
<dbReference type="Gene3D" id="3.30.565.10">
    <property type="entry name" value="Histidine kinase-like ATPase, C-terminal domain"/>
    <property type="match status" value="1"/>
</dbReference>
<keyword evidence="5" id="KW-0808">Transferase</keyword>
<evidence type="ECO:0000313" key="12">
    <source>
        <dbReference type="EMBL" id="GAA5483182.1"/>
    </source>
</evidence>
<sequence length="795" mass="86315">MFRTSLRIRILLLTGAFLGIVFSLGLRTLGQVGRFHREALENQQAISHAELLARSAQAAFAAQVQEWKNTLLRSDAADESAYHWNHFVQQEHRTRRLAGELLAALPTDSRATLIARGFLARHDQLGKDFRAALAELRRGGTDASQRADHLVQGKVREPAAMFDRLVDQLEAERAMIEATTDKEKRDRATSTVVATAGFLVVVFVVMSAALHRWVNVPIAAAIKQAGRIATGDFEPTRVETASIDVASLQESLNAMARHLKDGRANLLQARDEAVEASRLKSEFLANMSHEIRTPLNGVIGMTELLLLSPLDPEQRNMAETVHTSGEALLSVINEILDFSKVEANRMELTEEDFDLEEMVGQATRVVAPRLRKRQIELVVAIADEVPARAVGDPARLRQVLINLLTNAAKFTPEGEIAVRVSRAASSGEQLRLCFEVADTGIGIPRDKLPIIFEAFRQVDGSSTRTQGGTGLGLAICKRLVELMQGSISVESTPGAGSTFTFEVCLLPSEAPEAEAPAFLSGRRVLVIDDHRLNREILADRLAGWGCEVVAVPSVAAAGEALESPAAPFDLILCDDQMPGHDGYDFIRQAAADPRLAKVPVVLLSSAAPGSPPADLPPGAPAATLTKPLVRRALLDGLAQVLSPAPDPAPRAPEPEMPAASMAGELLVVEDTPLNRKYLGMILKREGLVHRMVENGRLAVEEAIHRDYDVVLMDVSMPEMDGFEATRRIRQATAGRKRRPVIIGLTAHAIAGTRERCLEAGMDDYLTKPVKPAELAARIRHWLSAPGRADLATLAG</sequence>
<dbReference type="InterPro" id="IPR003660">
    <property type="entry name" value="HAMP_dom"/>
</dbReference>
<dbReference type="InterPro" id="IPR004358">
    <property type="entry name" value="Sig_transdc_His_kin-like_C"/>
</dbReference>
<dbReference type="InterPro" id="IPR005467">
    <property type="entry name" value="His_kinase_dom"/>
</dbReference>
<dbReference type="Proteomes" id="UP001476282">
    <property type="component" value="Unassembled WGS sequence"/>
</dbReference>
<dbReference type="Gene3D" id="6.10.340.10">
    <property type="match status" value="1"/>
</dbReference>
<dbReference type="RefSeq" id="WP_353567302.1">
    <property type="nucleotide sequence ID" value="NZ_BAABRI010000012.1"/>
</dbReference>
<comment type="subcellular location">
    <subcellularLocation>
        <location evidence="2">Membrane</location>
    </subcellularLocation>
</comment>
<keyword evidence="8" id="KW-0472">Membrane</keyword>
<dbReference type="SUPFAM" id="SSF52172">
    <property type="entry name" value="CheY-like"/>
    <property type="match status" value="2"/>
</dbReference>
<keyword evidence="4 7" id="KW-0597">Phosphoprotein</keyword>
<accession>A0ABP9UR30</accession>
<dbReference type="EMBL" id="BAABRI010000012">
    <property type="protein sequence ID" value="GAA5483182.1"/>
    <property type="molecule type" value="Genomic_DNA"/>
</dbReference>
<organism evidence="12 13">
    <name type="scientific">Haloferula sargassicola</name>
    <dbReference type="NCBI Taxonomy" id="490096"/>
    <lineage>
        <taxon>Bacteria</taxon>
        <taxon>Pseudomonadati</taxon>
        <taxon>Verrucomicrobiota</taxon>
        <taxon>Verrucomicrobiia</taxon>
        <taxon>Verrucomicrobiales</taxon>
        <taxon>Verrucomicrobiaceae</taxon>
        <taxon>Haloferula</taxon>
    </lineage>
</organism>
<dbReference type="SMART" id="SM00448">
    <property type="entry name" value="REC"/>
    <property type="match status" value="2"/>
</dbReference>
<evidence type="ECO:0000256" key="8">
    <source>
        <dbReference type="SAM" id="Phobius"/>
    </source>
</evidence>
<comment type="catalytic activity">
    <reaction evidence="1">
        <text>ATP + protein L-histidine = ADP + protein N-phospho-L-histidine.</text>
        <dbReference type="EC" id="2.7.13.3"/>
    </reaction>
</comment>
<dbReference type="PROSITE" id="PS50110">
    <property type="entry name" value="RESPONSE_REGULATORY"/>
    <property type="match status" value="2"/>
</dbReference>
<feature type="domain" description="Response regulatory" evidence="10">
    <location>
        <begin position="664"/>
        <end position="782"/>
    </location>
</feature>
<evidence type="ECO:0000256" key="7">
    <source>
        <dbReference type="PROSITE-ProRule" id="PRU00169"/>
    </source>
</evidence>
<feature type="modified residue" description="4-aspartylphosphate" evidence="7">
    <location>
        <position position="574"/>
    </location>
</feature>
<feature type="domain" description="Histidine kinase" evidence="9">
    <location>
        <begin position="286"/>
        <end position="507"/>
    </location>
</feature>
<evidence type="ECO:0000256" key="2">
    <source>
        <dbReference type="ARBA" id="ARBA00004370"/>
    </source>
</evidence>
<dbReference type="CDD" id="cd06225">
    <property type="entry name" value="HAMP"/>
    <property type="match status" value="1"/>
</dbReference>
<evidence type="ECO:0000259" key="9">
    <source>
        <dbReference type="PROSITE" id="PS50109"/>
    </source>
</evidence>
<dbReference type="CDD" id="cd17546">
    <property type="entry name" value="REC_hyHK_CKI1_RcsC-like"/>
    <property type="match status" value="1"/>
</dbReference>
<dbReference type="InterPro" id="IPR001789">
    <property type="entry name" value="Sig_transdc_resp-reg_receiver"/>
</dbReference>
<dbReference type="InterPro" id="IPR011006">
    <property type="entry name" value="CheY-like_superfamily"/>
</dbReference>
<feature type="domain" description="HAMP" evidence="11">
    <location>
        <begin position="212"/>
        <end position="264"/>
    </location>
</feature>
<dbReference type="CDD" id="cd00082">
    <property type="entry name" value="HisKA"/>
    <property type="match status" value="1"/>
</dbReference>
<dbReference type="Gene3D" id="1.10.287.130">
    <property type="match status" value="1"/>
</dbReference>
<dbReference type="GO" id="GO:0016301">
    <property type="term" value="F:kinase activity"/>
    <property type="evidence" value="ECO:0007669"/>
    <property type="project" value="UniProtKB-KW"/>
</dbReference>
<feature type="transmembrane region" description="Helical" evidence="8">
    <location>
        <begin position="6"/>
        <end position="26"/>
    </location>
</feature>
<evidence type="ECO:0000256" key="6">
    <source>
        <dbReference type="ARBA" id="ARBA00022777"/>
    </source>
</evidence>
<dbReference type="PROSITE" id="PS50885">
    <property type="entry name" value="HAMP"/>
    <property type="match status" value="1"/>
</dbReference>
<dbReference type="PRINTS" id="PR00344">
    <property type="entry name" value="BCTRLSENSOR"/>
</dbReference>